<evidence type="ECO:0000313" key="6">
    <source>
        <dbReference type="EMBL" id="MDU0114385.1"/>
    </source>
</evidence>
<dbReference type="PANTHER" id="PTHR31339">
    <property type="entry name" value="PECTIN LYASE-RELATED"/>
    <property type="match status" value="1"/>
</dbReference>
<keyword evidence="5" id="KW-0732">Signal</keyword>
<evidence type="ECO:0000256" key="2">
    <source>
        <dbReference type="ARBA" id="ARBA00022801"/>
    </source>
</evidence>
<dbReference type="InterPro" id="IPR051801">
    <property type="entry name" value="GH28_Enzymes"/>
</dbReference>
<dbReference type="Gene3D" id="2.160.20.10">
    <property type="entry name" value="Single-stranded right-handed beta-helix, Pectin lyase-like"/>
    <property type="match status" value="1"/>
</dbReference>
<evidence type="ECO:0000256" key="5">
    <source>
        <dbReference type="SAM" id="SignalP"/>
    </source>
</evidence>
<comment type="caution">
    <text evidence="6">The sequence shown here is derived from an EMBL/GenBank/DDBJ whole genome shotgun (WGS) entry which is preliminary data.</text>
</comment>
<dbReference type="EMBL" id="JAWCUA010000010">
    <property type="protein sequence ID" value="MDU0114385.1"/>
    <property type="molecule type" value="Genomic_DNA"/>
</dbReference>
<dbReference type="InterPro" id="IPR011050">
    <property type="entry name" value="Pectin_lyase_fold/virulence"/>
</dbReference>
<organism evidence="6 7">
    <name type="scientific">Psychrosphaera aquimarina</name>
    <dbReference type="NCBI Taxonomy" id="2044854"/>
    <lineage>
        <taxon>Bacteria</taxon>
        <taxon>Pseudomonadati</taxon>
        <taxon>Pseudomonadota</taxon>
        <taxon>Gammaproteobacteria</taxon>
        <taxon>Alteromonadales</taxon>
        <taxon>Pseudoalteromonadaceae</taxon>
        <taxon>Psychrosphaera</taxon>
    </lineage>
</organism>
<name>A0ABU3R3X4_9GAMM</name>
<feature type="chain" id="PRO_5045727171" evidence="5">
    <location>
        <begin position="25"/>
        <end position="455"/>
    </location>
</feature>
<reference evidence="6 7" key="1">
    <citation type="submission" date="2023-10" db="EMBL/GenBank/DDBJ databases">
        <title>Psychrosphaera aquimaarina strain SW33 isolated from seawater.</title>
        <authorList>
            <person name="Bayburt H."/>
            <person name="Kim J.M."/>
            <person name="Choi B.J."/>
            <person name="Jeon C.O."/>
        </authorList>
    </citation>
    <scope>NUCLEOTIDE SEQUENCE [LARGE SCALE GENOMIC DNA]</scope>
    <source>
        <strain evidence="6 7">KCTC 52743</strain>
    </source>
</reference>
<dbReference type="InterPro" id="IPR000743">
    <property type="entry name" value="Glyco_hydro_28"/>
</dbReference>
<evidence type="ECO:0000256" key="4">
    <source>
        <dbReference type="RuleBase" id="RU361169"/>
    </source>
</evidence>
<comment type="similarity">
    <text evidence="1 4">Belongs to the glycosyl hydrolase 28 family.</text>
</comment>
<gene>
    <name evidence="6" type="ORF">RT723_15590</name>
</gene>
<proteinExistence type="inferred from homology"/>
<keyword evidence="2 4" id="KW-0378">Hydrolase</keyword>
<dbReference type="GO" id="GO:0016787">
    <property type="term" value="F:hydrolase activity"/>
    <property type="evidence" value="ECO:0007669"/>
    <property type="project" value="UniProtKB-KW"/>
</dbReference>
<dbReference type="PANTHER" id="PTHR31339:SF9">
    <property type="entry name" value="PLASMIN AND FIBRONECTIN-BINDING PROTEIN A"/>
    <property type="match status" value="1"/>
</dbReference>
<dbReference type="RefSeq" id="WP_315948006.1">
    <property type="nucleotide sequence ID" value="NZ_JAWCUA010000010.1"/>
</dbReference>
<evidence type="ECO:0000256" key="3">
    <source>
        <dbReference type="ARBA" id="ARBA00023295"/>
    </source>
</evidence>
<accession>A0ABU3R3X4</accession>
<feature type="signal peptide" evidence="5">
    <location>
        <begin position="1"/>
        <end position="24"/>
    </location>
</feature>
<dbReference type="SUPFAM" id="SSF51126">
    <property type="entry name" value="Pectin lyase-like"/>
    <property type="match status" value="1"/>
</dbReference>
<dbReference type="InterPro" id="IPR012334">
    <property type="entry name" value="Pectin_lyas_fold"/>
</dbReference>
<protein>
    <submittedName>
        <fullName evidence="6">Glycoside hydrolase family 28 protein</fullName>
    </submittedName>
</protein>
<dbReference type="Proteomes" id="UP001257914">
    <property type="component" value="Unassembled WGS sequence"/>
</dbReference>
<keyword evidence="7" id="KW-1185">Reference proteome</keyword>
<evidence type="ECO:0000313" key="7">
    <source>
        <dbReference type="Proteomes" id="UP001257914"/>
    </source>
</evidence>
<keyword evidence="3 4" id="KW-0326">Glycosidase</keyword>
<evidence type="ECO:0000256" key="1">
    <source>
        <dbReference type="ARBA" id="ARBA00008834"/>
    </source>
</evidence>
<dbReference type="Pfam" id="PF00295">
    <property type="entry name" value="Glyco_hydro_28"/>
    <property type="match status" value="1"/>
</dbReference>
<sequence length="455" mass="50722">MKYIANFVMALLLVLSVSHNLVFANDPWLEADKIVAAIQKPNIPNNEFNIIKFGAQSGTDKDARPAILAAIEAAIKVGGGKVIVPAGLWTSKGPIHLKSKINLHLSEGARVVFSGEPDDYLPAVKTRWEGTEVYSYSPLVYAANVEDVAITGKGTLDGNEKSQFINWMSKAKPSYLKLREMGANLTPLEQRIFTVGEYLRPPLVQFFNAQRILLQDYLSVNSPFWVTHLVYANNVTVQGIRVDSHIGNNDGVDVESSSNVLIENAWFRTGDDAVVIKSGRDLDGRTIGVPSTNIVVRHNDMGGEDGIAIGSEMSGGVKNMFFHNNILRKGDSAFRFKANLDRGGLVENIYIRDFMVESFHNLFWFQLNYPRQGVDKFPSTYNNIVFENIRVINATNVLEVHAPEEQPLGNVTFKNIQINKFDTLFNVENAQNIKFNNFVVGDQRIDGILSWQLSK</sequence>